<keyword evidence="4" id="KW-0408">Iron</keyword>
<dbReference type="GeneID" id="92079555"/>
<dbReference type="InterPro" id="IPR036396">
    <property type="entry name" value="Cyt_P450_sf"/>
</dbReference>
<comment type="caution">
    <text evidence="6">The sequence shown here is derived from an EMBL/GenBank/DDBJ whole genome shotgun (WGS) entry which is preliminary data.</text>
</comment>
<organism evidence="6 7">
    <name type="scientific">Apiospora aurea</name>
    <dbReference type="NCBI Taxonomy" id="335848"/>
    <lineage>
        <taxon>Eukaryota</taxon>
        <taxon>Fungi</taxon>
        <taxon>Dikarya</taxon>
        <taxon>Ascomycota</taxon>
        <taxon>Pezizomycotina</taxon>
        <taxon>Sordariomycetes</taxon>
        <taxon>Xylariomycetidae</taxon>
        <taxon>Amphisphaeriales</taxon>
        <taxon>Apiosporaceae</taxon>
        <taxon>Apiospora</taxon>
    </lineage>
</organism>
<evidence type="ECO:0000256" key="3">
    <source>
        <dbReference type="ARBA" id="ARBA00022723"/>
    </source>
</evidence>
<dbReference type="EMBL" id="JAQQWE010000006">
    <property type="protein sequence ID" value="KAK7949385.1"/>
    <property type="molecule type" value="Genomic_DNA"/>
</dbReference>
<feature type="region of interest" description="Disordered" evidence="5">
    <location>
        <begin position="1"/>
        <end position="25"/>
    </location>
</feature>
<dbReference type="RefSeq" id="XP_066698891.1">
    <property type="nucleotide sequence ID" value="XM_066846493.1"/>
</dbReference>
<dbReference type="Pfam" id="PF00067">
    <property type="entry name" value="p450"/>
    <property type="match status" value="1"/>
</dbReference>
<reference evidence="6 7" key="1">
    <citation type="submission" date="2023-01" db="EMBL/GenBank/DDBJ databases">
        <title>Analysis of 21 Apiospora genomes using comparative genomics revels a genus with tremendous synthesis potential of carbohydrate active enzymes and secondary metabolites.</title>
        <authorList>
            <person name="Sorensen T."/>
        </authorList>
    </citation>
    <scope>NUCLEOTIDE SEQUENCE [LARGE SCALE GENOMIC DNA]</scope>
    <source>
        <strain evidence="6 7">CBS 24483</strain>
    </source>
</reference>
<accession>A0ABR1QA40</accession>
<keyword evidence="7" id="KW-1185">Reference proteome</keyword>
<gene>
    <name evidence="6" type="ORF">PG986_010271</name>
</gene>
<evidence type="ECO:0000256" key="5">
    <source>
        <dbReference type="SAM" id="MobiDB-lite"/>
    </source>
</evidence>
<protein>
    <submittedName>
        <fullName evidence="6">Pfs- NACHT and Ankyrin domain protein</fullName>
    </submittedName>
</protein>
<name>A0ABR1QA40_9PEZI</name>
<sequence length="250" mass="28019">MVRFRSIRSGIKKKPAATSENAEGEPQYSLEGLEGAWIPFGGGQQACPGRLLAKRIMLLSAALLIRDFDLELLVKGGKPDFHSPRFGFSVSKPTAPVPFRLGRPRSSFGPYLEGQTPEFLTVYDQYDIHSWMVTYQYPDFMAKQGSTPIRVLASCSSSYGLERHEYYEPWGQGITRCSGKAIGRFEVLSFIAWALWRYEFKVVGEGQRAVDGTPGLRVPRIDLKKPSLGMSKQVEGDDMVVEVTQRFPKN</sequence>
<evidence type="ECO:0000256" key="2">
    <source>
        <dbReference type="ARBA" id="ARBA00022617"/>
    </source>
</evidence>
<proteinExistence type="inferred from homology"/>
<evidence type="ECO:0000313" key="6">
    <source>
        <dbReference type="EMBL" id="KAK7949385.1"/>
    </source>
</evidence>
<dbReference type="PANTHER" id="PTHR24304:SF2">
    <property type="entry name" value="24-HYDROXYCHOLESTEROL 7-ALPHA-HYDROXYLASE"/>
    <property type="match status" value="1"/>
</dbReference>
<keyword evidence="2" id="KW-0349">Heme</keyword>
<dbReference type="InterPro" id="IPR001128">
    <property type="entry name" value="Cyt_P450"/>
</dbReference>
<dbReference type="Proteomes" id="UP001391051">
    <property type="component" value="Unassembled WGS sequence"/>
</dbReference>
<keyword evidence="3" id="KW-0479">Metal-binding</keyword>
<dbReference type="InterPro" id="IPR050529">
    <property type="entry name" value="CYP450_sterol_14alpha_dmase"/>
</dbReference>
<comment type="similarity">
    <text evidence="1">Belongs to the cytochrome P450 family.</text>
</comment>
<evidence type="ECO:0000256" key="4">
    <source>
        <dbReference type="ARBA" id="ARBA00023004"/>
    </source>
</evidence>
<dbReference type="PANTHER" id="PTHR24304">
    <property type="entry name" value="CYTOCHROME P450 FAMILY 7"/>
    <property type="match status" value="1"/>
</dbReference>
<evidence type="ECO:0000313" key="7">
    <source>
        <dbReference type="Proteomes" id="UP001391051"/>
    </source>
</evidence>
<dbReference type="SUPFAM" id="SSF48264">
    <property type="entry name" value="Cytochrome P450"/>
    <property type="match status" value="2"/>
</dbReference>
<evidence type="ECO:0000256" key="1">
    <source>
        <dbReference type="ARBA" id="ARBA00010617"/>
    </source>
</evidence>
<dbReference type="Gene3D" id="1.10.630.10">
    <property type="entry name" value="Cytochrome P450"/>
    <property type="match status" value="1"/>
</dbReference>